<comment type="caution">
    <text evidence="7">The sequence shown here is derived from an EMBL/GenBank/DDBJ whole genome shotgun (WGS) entry which is preliminary data.</text>
</comment>
<evidence type="ECO:0000313" key="7">
    <source>
        <dbReference type="EMBL" id="KAK2066513.1"/>
    </source>
</evidence>
<dbReference type="SMART" id="SM00316">
    <property type="entry name" value="S1"/>
    <property type="match status" value="1"/>
</dbReference>
<dbReference type="PANTHER" id="PTHR12686:SF8">
    <property type="entry name" value="EXOSOME COMPLEX COMPONENT CSL4"/>
    <property type="match status" value="1"/>
</dbReference>
<dbReference type="Pfam" id="PF10447">
    <property type="entry name" value="EXOSC1"/>
    <property type="match status" value="1"/>
</dbReference>
<evidence type="ECO:0000256" key="4">
    <source>
        <dbReference type="SAM" id="Coils"/>
    </source>
</evidence>
<feature type="domain" description="S1 motif" evidence="6">
    <location>
        <begin position="102"/>
        <end position="182"/>
    </location>
</feature>
<dbReference type="SUPFAM" id="SSF110324">
    <property type="entry name" value="Ribosomal L27 protein-like"/>
    <property type="match status" value="1"/>
</dbReference>
<gene>
    <name evidence="7" type="ORF">P8C59_000323</name>
</gene>
<feature type="coiled-coil region" evidence="4">
    <location>
        <begin position="395"/>
        <end position="436"/>
    </location>
</feature>
<dbReference type="SUPFAM" id="SSF50249">
    <property type="entry name" value="Nucleic acid-binding proteins"/>
    <property type="match status" value="1"/>
</dbReference>
<name>A0AAD9MA64_9PEZI</name>
<feature type="region of interest" description="Disordered" evidence="5">
    <location>
        <begin position="257"/>
        <end position="287"/>
    </location>
</feature>
<dbReference type="InterPro" id="IPR012340">
    <property type="entry name" value="NA-bd_OB-fold"/>
</dbReference>
<evidence type="ECO:0000313" key="8">
    <source>
        <dbReference type="Proteomes" id="UP001217918"/>
    </source>
</evidence>
<reference evidence="7" key="1">
    <citation type="journal article" date="2023" name="Mol. Plant Microbe Interact.">
        <title>Elucidating the Obligate Nature and Biological Capacity of an Invasive Fungal Corn Pathogen.</title>
        <authorList>
            <person name="MacCready J.S."/>
            <person name="Roggenkamp E.M."/>
            <person name="Gdanetz K."/>
            <person name="Chilvers M.I."/>
        </authorList>
    </citation>
    <scope>NUCLEOTIDE SEQUENCE</scope>
    <source>
        <strain evidence="7">PM02</strain>
    </source>
</reference>
<dbReference type="InterPro" id="IPR019495">
    <property type="entry name" value="EXOSC1_C"/>
</dbReference>
<dbReference type="SUPFAM" id="SSF144284">
    <property type="entry name" value="Sec2 N-terminal region"/>
    <property type="match status" value="1"/>
</dbReference>
<dbReference type="InterPro" id="IPR003029">
    <property type="entry name" value="S1_domain"/>
</dbReference>
<dbReference type="GO" id="GO:0006396">
    <property type="term" value="P:RNA processing"/>
    <property type="evidence" value="ECO:0007669"/>
    <property type="project" value="InterPro"/>
</dbReference>
<accession>A0AAD9MA64</accession>
<proteinExistence type="predicted"/>
<dbReference type="EMBL" id="JAQQPM010000001">
    <property type="protein sequence ID" value="KAK2066513.1"/>
    <property type="molecule type" value="Genomic_DNA"/>
</dbReference>
<dbReference type="Gene3D" id="2.40.50.100">
    <property type="match status" value="1"/>
</dbReference>
<feature type="compositionally biased region" description="Polar residues" evidence="5">
    <location>
        <begin position="301"/>
        <end position="310"/>
    </location>
</feature>
<dbReference type="AlphaFoldDB" id="A0AAD9MA64"/>
<evidence type="ECO:0000256" key="2">
    <source>
        <dbReference type="ARBA" id="ARBA00022490"/>
    </source>
</evidence>
<dbReference type="InterPro" id="IPR039771">
    <property type="entry name" value="Csl4"/>
</dbReference>
<evidence type="ECO:0000256" key="5">
    <source>
        <dbReference type="SAM" id="MobiDB-lite"/>
    </source>
</evidence>
<feature type="region of interest" description="Disordered" evidence="5">
    <location>
        <begin position="301"/>
        <end position="359"/>
    </location>
</feature>
<dbReference type="InterPro" id="IPR009449">
    <property type="entry name" value="Sec2_N"/>
</dbReference>
<dbReference type="GO" id="GO:0005737">
    <property type="term" value="C:cytoplasm"/>
    <property type="evidence" value="ECO:0007669"/>
    <property type="project" value="TreeGrafter"/>
</dbReference>
<organism evidence="7 8">
    <name type="scientific">Phyllachora maydis</name>
    <dbReference type="NCBI Taxonomy" id="1825666"/>
    <lineage>
        <taxon>Eukaryota</taxon>
        <taxon>Fungi</taxon>
        <taxon>Dikarya</taxon>
        <taxon>Ascomycota</taxon>
        <taxon>Pezizomycotina</taxon>
        <taxon>Sordariomycetes</taxon>
        <taxon>Sordariomycetidae</taxon>
        <taxon>Phyllachorales</taxon>
        <taxon>Phyllachoraceae</taxon>
        <taxon>Phyllachora</taxon>
    </lineage>
</organism>
<feature type="coiled-coil region" evidence="4">
    <location>
        <begin position="202"/>
        <end position="250"/>
    </location>
</feature>
<dbReference type="InterPro" id="IPR025721">
    <property type="entry name" value="Exosome_cplx_N_dom"/>
</dbReference>
<keyword evidence="2" id="KW-0963">Cytoplasm</keyword>
<dbReference type="GO" id="GO:0003723">
    <property type="term" value="F:RNA binding"/>
    <property type="evidence" value="ECO:0007669"/>
    <property type="project" value="InterPro"/>
</dbReference>
<keyword evidence="4" id="KW-0175">Coiled coil</keyword>
<dbReference type="Proteomes" id="UP001217918">
    <property type="component" value="Unassembled WGS sequence"/>
</dbReference>
<dbReference type="Gene3D" id="6.10.140.910">
    <property type="match status" value="1"/>
</dbReference>
<dbReference type="GO" id="GO:0000176">
    <property type="term" value="C:nuclear exosome (RNase complex)"/>
    <property type="evidence" value="ECO:0007669"/>
    <property type="project" value="TreeGrafter"/>
</dbReference>
<sequence length="470" mass="50639">MASAPASIAIPGQLLGPAREYLPGPGTHIHNGQLFSSLLGVVAVSQPAKPPGPVKRLTKITPVPQPAAGDARPTISVTRNVPSSAMAASGADAAKKREVLPQVGNKVLCRVIRITPRQAVVAILVCGDTVLDADWQGLIRVQDVRATEKDRVKIYESFRPGDIVRAEVISLGDQANYYLSTARNELGVIMATSEAGNTMVALLDAHQQIADLQAQVRLLNQKTTAAIDRWADYEDELAKLREQLNRCSALTLASSTSATPATSSLPPPAASPPPTAALPTPSRSSFFSSGAATRISALLSTRKSTPNLKRQQQLSPPPPPLPHHTASASLGSRSSFGFPSGGVQGPFAPALPLSPTPSTDDLMEALSREQELRLAAEGKLNDTSREVEELSVKLFEQANEMVASERRARAKLEERVEMLERRDSDKRRRLERLESAMGRIERVRALLGQEKQVRRTQEWAAAALRTEPDD</sequence>
<dbReference type="PANTHER" id="PTHR12686">
    <property type="entry name" value="3'-5' EXORIBONUCLEASE CSL4-RELATED"/>
    <property type="match status" value="1"/>
</dbReference>
<dbReference type="Gene3D" id="2.40.50.140">
    <property type="entry name" value="Nucleic acid-binding proteins"/>
    <property type="match status" value="1"/>
</dbReference>
<comment type="subcellular location">
    <subcellularLocation>
        <location evidence="1">Nucleus</location>
        <location evidence="1">Nucleolus</location>
    </subcellularLocation>
</comment>
<protein>
    <recommendedName>
        <fullName evidence="6">S1 motif domain-containing protein</fullName>
    </recommendedName>
</protein>
<feature type="compositionally biased region" description="Low complexity" evidence="5">
    <location>
        <begin position="329"/>
        <end position="338"/>
    </location>
</feature>
<evidence type="ECO:0000256" key="1">
    <source>
        <dbReference type="ARBA" id="ARBA00004604"/>
    </source>
</evidence>
<dbReference type="Pfam" id="PF14382">
    <property type="entry name" value="ECR1_N"/>
    <property type="match status" value="1"/>
</dbReference>
<evidence type="ECO:0000259" key="6">
    <source>
        <dbReference type="SMART" id="SM00316"/>
    </source>
</evidence>
<dbReference type="CDD" id="cd05791">
    <property type="entry name" value="S1_CSL4"/>
    <property type="match status" value="1"/>
</dbReference>
<feature type="compositionally biased region" description="Pro residues" evidence="5">
    <location>
        <begin position="265"/>
        <end position="276"/>
    </location>
</feature>
<keyword evidence="3" id="KW-0271">Exosome</keyword>
<dbReference type="Pfam" id="PF06428">
    <property type="entry name" value="Sec2p"/>
    <property type="match status" value="1"/>
</dbReference>
<keyword evidence="8" id="KW-1185">Reference proteome</keyword>
<dbReference type="GO" id="GO:0005730">
    <property type="term" value="C:nucleolus"/>
    <property type="evidence" value="ECO:0007669"/>
    <property type="project" value="UniProtKB-SubCell"/>
</dbReference>
<evidence type="ECO:0000256" key="3">
    <source>
        <dbReference type="ARBA" id="ARBA00022835"/>
    </source>
</evidence>